<dbReference type="PROSITE" id="PS00330">
    <property type="entry name" value="HEMOLYSIN_CALCIUM"/>
    <property type="match status" value="3"/>
</dbReference>
<name>A0A3B0M771_9RHOB</name>
<protein>
    <submittedName>
        <fullName evidence="5">Hemolysin, chromosomal</fullName>
    </submittedName>
</protein>
<evidence type="ECO:0000256" key="1">
    <source>
        <dbReference type="ARBA" id="ARBA00004613"/>
    </source>
</evidence>
<evidence type="ECO:0000256" key="4">
    <source>
        <dbReference type="SAM" id="SignalP"/>
    </source>
</evidence>
<accession>A0A3B0M771</accession>
<evidence type="ECO:0000256" key="2">
    <source>
        <dbReference type="ARBA" id="ARBA00022525"/>
    </source>
</evidence>
<dbReference type="InterPro" id="IPR018511">
    <property type="entry name" value="Hemolysin-typ_Ca-bd_CS"/>
</dbReference>
<keyword evidence="4" id="KW-0732">Signal</keyword>
<evidence type="ECO:0000256" key="3">
    <source>
        <dbReference type="SAM" id="MobiDB-lite"/>
    </source>
</evidence>
<dbReference type="PANTHER" id="PTHR38340">
    <property type="entry name" value="S-LAYER PROTEIN"/>
    <property type="match status" value="1"/>
</dbReference>
<evidence type="ECO:0000313" key="6">
    <source>
        <dbReference type="Proteomes" id="UP000272908"/>
    </source>
</evidence>
<reference evidence="6" key="1">
    <citation type="submission" date="2018-08" db="EMBL/GenBank/DDBJ databases">
        <authorList>
            <person name="Rodrigo-Torres L."/>
            <person name="Arahal R. D."/>
            <person name="Lucena T."/>
        </authorList>
    </citation>
    <scope>NUCLEOTIDE SEQUENCE [LARGE SCALE GENOMIC DNA]</scope>
    <source>
        <strain evidence="6">CECT 7235</strain>
    </source>
</reference>
<dbReference type="InterPro" id="IPR001343">
    <property type="entry name" value="Hemolysn_Ca-bd"/>
</dbReference>
<feature type="chain" id="PRO_5017275472" evidence="4">
    <location>
        <begin position="16"/>
        <end position="326"/>
    </location>
</feature>
<dbReference type="OrthoDB" id="7801966at2"/>
<sequence>MWLLLGLLGSMTALSASDLFTAQGFGAGNADDTDDDPQDEDDDSGAPNGFSGIATGFPDDDPGEVADGGQGATPPSSDVGAADPPSDDPAMGLFDGLGLRVHSSDVFPDPEPDTFQTLAGDENDNTLRGAALDDVIAGNGGHDSLAGHGGNDWLDGGAGDDSLIGGDGDDTLLGGAGNDTLIGGLGHDLMIAGSGDNTVMAGDGDDTLLGQAGSSFLNGGNGSDLLQAGAGNQLHGGAGDDIFLLPGAMPGADGPAHILDYAADEDQIQLSYDPAQGLPELSITFAADTPGLAEIRIDGNVMATVANAGTLSPSDIALVAQTGPTS</sequence>
<dbReference type="AlphaFoldDB" id="A0A3B0M771"/>
<dbReference type="GO" id="GO:0005576">
    <property type="term" value="C:extracellular region"/>
    <property type="evidence" value="ECO:0007669"/>
    <property type="project" value="UniProtKB-SubCell"/>
</dbReference>
<gene>
    <name evidence="5" type="primary">hlyA</name>
    <name evidence="5" type="ORF">ROE7235_01280</name>
</gene>
<dbReference type="Proteomes" id="UP000272908">
    <property type="component" value="Unassembled WGS sequence"/>
</dbReference>
<proteinExistence type="predicted"/>
<dbReference type="InterPro" id="IPR050557">
    <property type="entry name" value="RTX_toxin/Mannuronan_C5-epim"/>
</dbReference>
<dbReference type="PRINTS" id="PR00313">
    <property type="entry name" value="CABNDNGRPT"/>
</dbReference>
<dbReference type="RefSeq" id="WP_121093821.1">
    <property type="nucleotide sequence ID" value="NZ_UIHC01000009.1"/>
</dbReference>
<keyword evidence="2" id="KW-0964">Secreted</keyword>
<evidence type="ECO:0000313" key="5">
    <source>
        <dbReference type="EMBL" id="SUZ31533.1"/>
    </source>
</evidence>
<feature type="compositionally biased region" description="Acidic residues" evidence="3">
    <location>
        <begin position="31"/>
        <end position="44"/>
    </location>
</feature>
<dbReference type="GO" id="GO:0005509">
    <property type="term" value="F:calcium ion binding"/>
    <property type="evidence" value="ECO:0007669"/>
    <property type="project" value="InterPro"/>
</dbReference>
<dbReference type="InterPro" id="IPR011049">
    <property type="entry name" value="Serralysin-like_metalloprot_C"/>
</dbReference>
<dbReference type="PANTHER" id="PTHR38340:SF1">
    <property type="entry name" value="S-LAYER PROTEIN"/>
    <property type="match status" value="1"/>
</dbReference>
<feature type="region of interest" description="Disordered" evidence="3">
    <location>
        <begin position="23"/>
        <end position="122"/>
    </location>
</feature>
<comment type="subcellular location">
    <subcellularLocation>
        <location evidence="1">Secreted</location>
    </subcellularLocation>
</comment>
<dbReference type="Pfam" id="PF00353">
    <property type="entry name" value="HemolysinCabind"/>
    <property type="match status" value="3"/>
</dbReference>
<organism evidence="5 6">
    <name type="scientific">Roseinatronobacter ekhonensis</name>
    <dbReference type="NCBI Taxonomy" id="254356"/>
    <lineage>
        <taxon>Bacteria</taxon>
        <taxon>Pseudomonadati</taxon>
        <taxon>Pseudomonadota</taxon>
        <taxon>Alphaproteobacteria</taxon>
        <taxon>Rhodobacterales</taxon>
        <taxon>Paracoccaceae</taxon>
        <taxon>Roseinatronobacter</taxon>
    </lineage>
</organism>
<keyword evidence="6" id="KW-1185">Reference proteome</keyword>
<dbReference type="SUPFAM" id="SSF51120">
    <property type="entry name" value="beta-Roll"/>
    <property type="match status" value="1"/>
</dbReference>
<dbReference type="Gene3D" id="2.150.10.10">
    <property type="entry name" value="Serralysin-like metalloprotease, C-terminal"/>
    <property type="match status" value="2"/>
</dbReference>
<dbReference type="EMBL" id="UIHC01000009">
    <property type="protein sequence ID" value="SUZ31533.1"/>
    <property type="molecule type" value="Genomic_DNA"/>
</dbReference>
<feature type="signal peptide" evidence="4">
    <location>
        <begin position="1"/>
        <end position="15"/>
    </location>
</feature>